<dbReference type="EMBL" id="JAAKFY010000009">
    <property type="protein sequence ID" value="KAF3852021.1"/>
    <property type="molecule type" value="Genomic_DNA"/>
</dbReference>
<dbReference type="GO" id="GO:0006936">
    <property type="term" value="P:muscle contraction"/>
    <property type="evidence" value="ECO:0007669"/>
    <property type="project" value="TreeGrafter"/>
</dbReference>
<keyword evidence="6" id="KW-0175">Coiled coil</keyword>
<organism evidence="7 8">
    <name type="scientific">Dissostichus mawsoni</name>
    <name type="common">Antarctic cod</name>
    <dbReference type="NCBI Taxonomy" id="36200"/>
    <lineage>
        <taxon>Eukaryota</taxon>
        <taxon>Metazoa</taxon>
        <taxon>Chordata</taxon>
        <taxon>Craniata</taxon>
        <taxon>Vertebrata</taxon>
        <taxon>Euteleostomi</taxon>
        <taxon>Actinopterygii</taxon>
        <taxon>Neopterygii</taxon>
        <taxon>Teleostei</taxon>
        <taxon>Neoteleostei</taxon>
        <taxon>Acanthomorphata</taxon>
        <taxon>Eupercaria</taxon>
        <taxon>Perciformes</taxon>
        <taxon>Notothenioidei</taxon>
        <taxon>Nototheniidae</taxon>
        <taxon>Dissostichus</taxon>
    </lineage>
</organism>
<dbReference type="FunFam" id="3.80.10.10:FF:000006">
    <property type="entry name" value="Tropomodulin 2"/>
    <property type="match status" value="1"/>
</dbReference>
<comment type="subcellular location">
    <subcellularLocation>
        <location evidence="1">Cytoplasm</location>
        <location evidence="1">Cytoskeleton</location>
    </subcellularLocation>
</comment>
<evidence type="ECO:0000256" key="4">
    <source>
        <dbReference type="ARBA" id="ARBA00023203"/>
    </source>
</evidence>
<dbReference type="InterPro" id="IPR004934">
    <property type="entry name" value="TMOD"/>
</dbReference>
<proteinExistence type="inferred from homology"/>
<dbReference type="GO" id="GO:0005865">
    <property type="term" value="C:striated muscle thin filament"/>
    <property type="evidence" value="ECO:0007669"/>
    <property type="project" value="TreeGrafter"/>
</dbReference>
<dbReference type="Proteomes" id="UP000518266">
    <property type="component" value="Unassembled WGS sequence"/>
</dbReference>
<dbReference type="GO" id="GO:0030239">
    <property type="term" value="P:myofibril assembly"/>
    <property type="evidence" value="ECO:0007669"/>
    <property type="project" value="TreeGrafter"/>
</dbReference>
<dbReference type="InterPro" id="IPR032675">
    <property type="entry name" value="LRR_dom_sf"/>
</dbReference>
<keyword evidence="8" id="KW-1185">Reference proteome</keyword>
<evidence type="ECO:0000313" key="7">
    <source>
        <dbReference type="EMBL" id="KAF3852021.1"/>
    </source>
</evidence>
<keyword evidence="4" id="KW-0009">Actin-binding</keyword>
<accession>A0A7J5YSW3</accession>
<dbReference type="OrthoDB" id="2163268at2759"/>
<name>A0A7J5YSW3_DISMA</name>
<dbReference type="Pfam" id="PF03250">
    <property type="entry name" value="Tropomodulin"/>
    <property type="match status" value="1"/>
</dbReference>
<dbReference type="GO" id="GO:0005523">
    <property type="term" value="F:tropomyosin binding"/>
    <property type="evidence" value="ECO:0007669"/>
    <property type="project" value="InterPro"/>
</dbReference>
<evidence type="ECO:0000256" key="1">
    <source>
        <dbReference type="ARBA" id="ARBA00004245"/>
    </source>
</evidence>
<dbReference type="SUPFAM" id="SSF52047">
    <property type="entry name" value="RNI-like"/>
    <property type="match status" value="1"/>
</dbReference>
<reference evidence="7 8" key="1">
    <citation type="submission" date="2020-03" db="EMBL/GenBank/DDBJ databases">
        <title>Dissostichus mawsoni Genome sequencing and assembly.</title>
        <authorList>
            <person name="Park H."/>
        </authorList>
    </citation>
    <scope>NUCLEOTIDE SEQUENCE [LARGE SCALE GENOMIC DNA]</scope>
    <source>
        <strain evidence="7">DM0001</strain>
        <tissue evidence="7">Muscle</tissue>
    </source>
</reference>
<dbReference type="GO" id="GO:0051694">
    <property type="term" value="P:pointed-end actin filament capping"/>
    <property type="evidence" value="ECO:0007669"/>
    <property type="project" value="InterPro"/>
</dbReference>
<comment type="caution">
    <text evidence="7">The sequence shown here is derived from an EMBL/GenBank/DDBJ whole genome shotgun (WGS) entry which is preliminary data.</text>
</comment>
<feature type="coiled-coil region" evidence="6">
    <location>
        <begin position="59"/>
        <end position="86"/>
    </location>
</feature>
<comment type="similarity">
    <text evidence="2">Belongs to the tropomodulin family.</text>
</comment>
<dbReference type="GO" id="GO:0007015">
    <property type="term" value="P:actin filament organization"/>
    <property type="evidence" value="ECO:0007669"/>
    <property type="project" value="TreeGrafter"/>
</dbReference>
<dbReference type="PANTHER" id="PTHR10901:SF8">
    <property type="entry name" value="TROPOMODULIN-1"/>
    <property type="match status" value="1"/>
</dbReference>
<dbReference type="PANTHER" id="PTHR10901">
    <property type="entry name" value="TROPOMODULIN"/>
    <property type="match status" value="1"/>
</dbReference>
<dbReference type="AlphaFoldDB" id="A0A7J5YSW3"/>
<dbReference type="GO" id="GO:0003779">
    <property type="term" value="F:actin binding"/>
    <property type="evidence" value="ECO:0007669"/>
    <property type="project" value="UniProtKB-KW"/>
</dbReference>
<evidence type="ECO:0000256" key="5">
    <source>
        <dbReference type="ARBA" id="ARBA00023212"/>
    </source>
</evidence>
<evidence type="ECO:0008006" key="9">
    <source>
        <dbReference type="Google" id="ProtNLM"/>
    </source>
</evidence>
<keyword evidence="3" id="KW-0963">Cytoplasm</keyword>
<evidence type="ECO:0000313" key="8">
    <source>
        <dbReference type="Proteomes" id="UP000518266"/>
    </source>
</evidence>
<keyword evidence="5" id="KW-0206">Cytoskeleton</keyword>
<evidence type="ECO:0000256" key="3">
    <source>
        <dbReference type="ARBA" id="ARBA00022490"/>
    </source>
</evidence>
<gene>
    <name evidence="7" type="ORF">F7725_005376</name>
</gene>
<evidence type="ECO:0000256" key="6">
    <source>
        <dbReference type="SAM" id="Coils"/>
    </source>
</evidence>
<feature type="non-terminal residue" evidence="7">
    <location>
        <position position="1"/>
    </location>
</feature>
<evidence type="ECO:0000256" key="2">
    <source>
        <dbReference type="ARBA" id="ARBA00009345"/>
    </source>
</evidence>
<sequence length="440" mass="49005">MEFSADSRFLRVLQSGPRGATPGGSEGNHIWSKYSLLSPSGTVSIMSVMKKEMDKYRDIDEDELLKKLSEEELQRLEDELEELDPDNALLPAGMRQKDQTKKNPTGTFQRDNLLAHLEKQAKEHPEQEDLVPFTGEKRGKAFVPKKMVDPIMENVTLEPELEEALASASDAELCDIAAILGMHTLMSNQQYYEALASSNIVNKQGLNSTQTGLIHSCVSYVVGVIQCAQYKAVPDEEPNSTDVEETLLRMKRNDPDLVEVNLNNIKNIPIKTLKAYADALIENSVVERFSIVGTRSNDPVAFALAEMLKVNTTLKSLNVESNFITGTGIVSLIESLQNNTTLQELKIDNQLSPSVYKLQSQPLGNKVEMEIARMLEKNTTLLKFGYHFTQQGPRLRGSNAMMNNNDLARVVRSEADGSFTLTLSVPELEMAFGKKFKSKT</sequence>
<dbReference type="Gene3D" id="3.80.10.10">
    <property type="entry name" value="Ribonuclease Inhibitor"/>
    <property type="match status" value="1"/>
</dbReference>
<protein>
    <recommendedName>
        <fullName evidence="9">Tropomodulin</fullName>
    </recommendedName>
</protein>